<accession>A0A060R9R1</accession>
<evidence type="ECO:0000313" key="8">
    <source>
        <dbReference type="EMBL" id="CDN30169.1"/>
    </source>
</evidence>
<evidence type="ECO:0000256" key="4">
    <source>
        <dbReference type="ARBA" id="ARBA00023014"/>
    </source>
</evidence>
<keyword evidence="5" id="KW-0004">4Fe-4S</keyword>
<feature type="binding site" evidence="6">
    <location>
        <position position="127"/>
    </location>
    <ligand>
        <name>(3R)-3-methyl-D-ornithine</name>
        <dbReference type="ChEBI" id="CHEBI:64642"/>
    </ligand>
</feature>
<dbReference type="SFLD" id="SFLDS00029">
    <property type="entry name" value="Radical_SAM"/>
    <property type="match status" value="1"/>
</dbReference>
<proteinExistence type="predicted"/>
<protein>
    <submittedName>
        <fullName evidence="8">[FeFe]-hydrogenase maturation protein HydE</fullName>
    </submittedName>
</protein>
<dbReference type="InterPro" id="IPR013785">
    <property type="entry name" value="Aldolase_TIM"/>
</dbReference>
<dbReference type="InterPro" id="IPR034422">
    <property type="entry name" value="HydE/PylB-like"/>
</dbReference>
<dbReference type="SMART" id="SM00729">
    <property type="entry name" value="Elp3"/>
    <property type="match status" value="1"/>
</dbReference>
<evidence type="ECO:0000259" key="7">
    <source>
        <dbReference type="PROSITE" id="PS51918"/>
    </source>
</evidence>
<dbReference type="GO" id="GO:0051539">
    <property type="term" value="F:4 iron, 4 sulfur cluster binding"/>
    <property type="evidence" value="ECO:0007669"/>
    <property type="project" value="UniProtKB-KW"/>
</dbReference>
<dbReference type="InterPro" id="IPR058240">
    <property type="entry name" value="rSAM_sf"/>
</dbReference>
<feature type="domain" description="Radical SAM core" evidence="7">
    <location>
        <begin position="36"/>
        <end position="261"/>
    </location>
</feature>
<evidence type="ECO:0000256" key="3">
    <source>
        <dbReference type="ARBA" id="ARBA00023004"/>
    </source>
</evidence>
<dbReference type="CDD" id="cd01335">
    <property type="entry name" value="Radical_SAM"/>
    <property type="match status" value="1"/>
</dbReference>
<dbReference type="SFLD" id="SFLDG01060">
    <property type="entry name" value="BATS_domain_containing"/>
    <property type="match status" value="1"/>
</dbReference>
<dbReference type="PATRIC" id="fig|1433126.3.peg.61"/>
<dbReference type="HOGENOM" id="CLU_033172_0_1_10"/>
<dbReference type="SFLD" id="SFLDG01280">
    <property type="entry name" value="HydE/PylB-like"/>
    <property type="match status" value="1"/>
</dbReference>
<dbReference type="PROSITE" id="PS51918">
    <property type="entry name" value="RADICAL_SAM"/>
    <property type="match status" value="1"/>
</dbReference>
<dbReference type="PANTHER" id="PTHR43726:SF1">
    <property type="entry name" value="BIOTIN SYNTHASE"/>
    <property type="match status" value="1"/>
</dbReference>
<reference evidence="8 9" key="1">
    <citation type="journal article" date="2015" name="Genome Announc.">
        <title>Complete Genome Sequence of the Novel Leech Symbiont Mucinivorans hirudinis M3T.</title>
        <authorList>
            <person name="Nelson M.C."/>
            <person name="Bomar L."/>
            <person name="Graf J."/>
        </authorList>
    </citation>
    <scope>NUCLEOTIDE SEQUENCE [LARGE SCALE GENOMIC DNA]</scope>
    <source>
        <strain evidence="9">M3</strain>
    </source>
</reference>
<dbReference type="InterPro" id="IPR006638">
    <property type="entry name" value="Elp3/MiaA/NifB-like_rSAM"/>
</dbReference>
<evidence type="ECO:0000256" key="2">
    <source>
        <dbReference type="ARBA" id="ARBA00022723"/>
    </source>
</evidence>
<feature type="binding site" evidence="5">
    <location>
        <position position="57"/>
    </location>
    <ligand>
        <name>[4Fe-4S] cluster</name>
        <dbReference type="ChEBI" id="CHEBI:49883"/>
        <note>4Fe-4S-S-AdoMet</note>
    </ligand>
</feature>
<dbReference type="Proteomes" id="UP000027616">
    <property type="component" value="Chromosome I"/>
</dbReference>
<dbReference type="OrthoDB" id="9775764at2"/>
<sequence length="332" mass="37379">MRFLMDKDKIISLLDGTADDWLFGEALRLRNQTIGDKVYLRGLIELSNRCRKNCFYCGIRCDNHNVERYELTKEQVVTAAKYALEHGYGSVVLQAGEQQSNRFTDFVTDLLSEIKELSQGKLGITLSLGEQSEATYEKWFAAGAHRYLLRIESSSEDVYKRIHPEDHSFATRLGCLSSLKEIGYQVGTGVMIGLPEQTTESLADDLLFLKNFDVDMCGMGPYIEHPDAPLGKSQTPLEERFRLALRMISLLRLLMPTINIASTTALQAINPLGREMGIAAGANIIMPNITPSFLRANYKLYNNKPLSDIDLSGFDVAYNEWGDSRHYALRSN</sequence>
<feature type="binding site" evidence="6">
    <location>
        <position position="172"/>
    </location>
    <ligand>
        <name>S-adenosyl-L-methionine</name>
        <dbReference type="ChEBI" id="CHEBI:59789"/>
    </ligand>
</feature>
<organism evidence="8 9">
    <name type="scientific">Mucinivorans hirudinis</name>
    <dbReference type="NCBI Taxonomy" id="1433126"/>
    <lineage>
        <taxon>Bacteria</taxon>
        <taxon>Pseudomonadati</taxon>
        <taxon>Bacteroidota</taxon>
        <taxon>Bacteroidia</taxon>
        <taxon>Bacteroidales</taxon>
        <taxon>Rikenellaceae</taxon>
        <taxon>Mucinivorans</taxon>
    </lineage>
</organism>
<keyword evidence="2" id="KW-0479">Metal-binding</keyword>
<dbReference type="SUPFAM" id="SSF102114">
    <property type="entry name" value="Radical SAM enzymes"/>
    <property type="match status" value="1"/>
</dbReference>
<dbReference type="InterPro" id="IPR007197">
    <property type="entry name" value="rSAM"/>
</dbReference>
<dbReference type="eggNOG" id="COG0502">
    <property type="taxonomic scope" value="Bacteria"/>
</dbReference>
<evidence type="ECO:0000256" key="6">
    <source>
        <dbReference type="PIRSR" id="PIRSR004762-2"/>
    </source>
</evidence>
<dbReference type="InterPro" id="IPR024021">
    <property type="entry name" value="FeFe-hyd_HydE_rSAM"/>
</dbReference>
<keyword evidence="9" id="KW-1185">Reference proteome</keyword>
<dbReference type="Gene3D" id="3.20.20.70">
    <property type="entry name" value="Aldolase class I"/>
    <property type="match status" value="1"/>
</dbReference>
<name>A0A060R9R1_9BACT</name>
<evidence type="ECO:0000256" key="1">
    <source>
        <dbReference type="ARBA" id="ARBA00022691"/>
    </source>
</evidence>
<gene>
    <name evidence="8" type="ORF">BN938_0062</name>
</gene>
<feature type="binding site" evidence="6">
    <location>
        <position position="152"/>
    </location>
    <ligand>
        <name>S-adenosyl-L-methionine</name>
        <dbReference type="ChEBI" id="CHEBI:59789"/>
    </ligand>
</feature>
<dbReference type="PANTHER" id="PTHR43726">
    <property type="entry name" value="3-METHYLORNITHINE SYNTHASE"/>
    <property type="match status" value="1"/>
</dbReference>
<keyword evidence="4 5" id="KW-0411">Iron-sulfur</keyword>
<keyword evidence="1 5" id="KW-0949">S-adenosyl-L-methionine</keyword>
<evidence type="ECO:0000256" key="5">
    <source>
        <dbReference type="PIRSR" id="PIRSR004762-1"/>
    </source>
</evidence>
<comment type="cofactor">
    <cofactor evidence="5">
        <name>[4Fe-4S] cluster</name>
        <dbReference type="ChEBI" id="CHEBI:49883"/>
    </cofactor>
    <text evidence="5">Binds 1 [4Fe-4S] cluster. The cluster is coordinated with 3 cysteines and an exchangeable S-adenosyl-L-methionine.</text>
</comment>
<keyword evidence="3 5" id="KW-0408">Iron</keyword>
<feature type="binding site" evidence="5">
    <location>
        <position position="54"/>
    </location>
    <ligand>
        <name>[4Fe-4S] cluster</name>
        <dbReference type="ChEBI" id="CHEBI:49883"/>
        <note>4Fe-4S-S-AdoMet</note>
    </ligand>
</feature>
<dbReference type="NCBIfam" id="TIGR03956">
    <property type="entry name" value="rSAM_HydE"/>
    <property type="match status" value="1"/>
</dbReference>
<feature type="binding site" evidence="5">
    <location>
        <position position="50"/>
    </location>
    <ligand>
        <name>[4Fe-4S] cluster</name>
        <dbReference type="ChEBI" id="CHEBI:49883"/>
        <note>4Fe-4S-S-AdoMet</note>
    </ligand>
</feature>
<dbReference type="AlphaFoldDB" id="A0A060R9R1"/>
<dbReference type="GO" id="GO:0016740">
    <property type="term" value="F:transferase activity"/>
    <property type="evidence" value="ECO:0007669"/>
    <property type="project" value="TreeGrafter"/>
</dbReference>
<dbReference type="GO" id="GO:0046872">
    <property type="term" value="F:metal ion binding"/>
    <property type="evidence" value="ECO:0007669"/>
    <property type="project" value="UniProtKB-KW"/>
</dbReference>
<dbReference type="Pfam" id="PF04055">
    <property type="entry name" value="Radical_SAM"/>
    <property type="match status" value="1"/>
</dbReference>
<dbReference type="STRING" id="1433126.BN938_0062"/>
<dbReference type="PIRSF" id="PIRSF004762">
    <property type="entry name" value="CHP00423"/>
    <property type="match status" value="1"/>
</dbReference>
<dbReference type="EMBL" id="HG934468">
    <property type="protein sequence ID" value="CDN30169.1"/>
    <property type="molecule type" value="Genomic_DNA"/>
</dbReference>
<evidence type="ECO:0000313" key="9">
    <source>
        <dbReference type="Proteomes" id="UP000027616"/>
    </source>
</evidence>
<dbReference type="KEGG" id="rbc:BN938_0062"/>